<dbReference type="AlphaFoldDB" id="G0UUK8"/>
<dbReference type="GO" id="GO:0008270">
    <property type="term" value="F:zinc ion binding"/>
    <property type="evidence" value="ECO:0007669"/>
    <property type="project" value="UniProtKB-KW"/>
</dbReference>
<proteinExistence type="predicted"/>
<dbReference type="PROSITE" id="PS51257">
    <property type="entry name" value="PROKAR_LIPOPROTEIN"/>
    <property type="match status" value="1"/>
</dbReference>
<gene>
    <name evidence="5" type="ORF">TCIL3000_9_4720</name>
</gene>
<dbReference type="VEuPathDB" id="TriTrypDB:TcIL3000_9_4720"/>
<evidence type="ECO:0000256" key="3">
    <source>
        <dbReference type="ARBA" id="ARBA00022833"/>
    </source>
</evidence>
<feature type="domain" description="RanBP2-type" evidence="4">
    <location>
        <begin position="1092"/>
        <end position="1111"/>
    </location>
</feature>
<reference evidence="5" key="1">
    <citation type="journal article" date="2012" name="Proc. Natl. Acad. Sci. U.S.A.">
        <title>Antigenic diversity is generated by distinct evolutionary mechanisms in African trypanosome species.</title>
        <authorList>
            <person name="Jackson A.P."/>
            <person name="Berry A."/>
            <person name="Aslett M."/>
            <person name="Allison H.C."/>
            <person name="Burton P."/>
            <person name="Vavrova-Anderson J."/>
            <person name="Brown R."/>
            <person name="Browne H."/>
            <person name="Corton N."/>
            <person name="Hauser H."/>
            <person name="Gamble J."/>
            <person name="Gilderthorp R."/>
            <person name="Marcello L."/>
            <person name="McQuillan J."/>
            <person name="Otto T.D."/>
            <person name="Quail M.A."/>
            <person name="Sanders M.J."/>
            <person name="van Tonder A."/>
            <person name="Ginger M.L."/>
            <person name="Field M.C."/>
            <person name="Barry J.D."/>
            <person name="Hertz-Fowler C."/>
            <person name="Berriman M."/>
        </authorList>
    </citation>
    <scope>NUCLEOTIDE SEQUENCE</scope>
    <source>
        <strain evidence="5">IL3000</strain>
    </source>
</reference>
<keyword evidence="2" id="KW-0863">Zinc-finger</keyword>
<keyword evidence="3" id="KW-0862">Zinc</keyword>
<dbReference type="InterPro" id="IPR001876">
    <property type="entry name" value="Znf_RanBP2"/>
</dbReference>
<organism evidence="5">
    <name type="scientific">Trypanosoma congolense (strain IL3000)</name>
    <dbReference type="NCBI Taxonomy" id="1068625"/>
    <lineage>
        <taxon>Eukaryota</taxon>
        <taxon>Discoba</taxon>
        <taxon>Euglenozoa</taxon>
        <taxon>Kinetoplastea</taxon>
        <taxon>Metakinetoplastina</taxon>
        <taxon>Trypanosomatida</taxon>
        <taxon>Trypanosomatidae</taxon>
        <taxon>Trypanosoma</taxon>
        <taxon>Nannomonas</taxon>
    </lineage>
</organism>
<dbReference type="EMBL" id="HE575322">
    <property type="protein sequence ID" value="CCC93072.1"/>
    <property type="molecule type" value="Genomic_DNA"/>
</dbReference>
<accession>G0UUK8</accession>
<keyword evidence="1" id="KW-0479">Metal-binding</keyword>
<evidence type="ECO:0000313" key="5">
    <source>
        <dbReference type="EMBL" id="CCC93072.1"/>
    </source>
</evidence>
<evidence type="ECO:0000259" key="4">
    <source>
        <dbReference type="PROSITE" id="PS01358"/>
    </source>
</evidence>
<dbReference type="SMART" id="SM00547">
    <property type="entry name" value="ZnF_RBZ"/>
    <property type="match status" value="3"/>
</dbReference>
<evidence type="ECO:0000256" key="2">
    <source>
        <dbReference type="ARBA" id="ARBA00022771"/>
    </source>
</evidence>
<sequence>MRPPVPRVFASLNALRCSGVAVSGSGVGCSAQFSPLLKLGLLDTAPQEGLLSSLRQLPQERLPPSLAFTFLSHCWYRWSTTAFSDSVASESCGRGTEDSAVLETLLKVSEEALRVYYQVENREHSSSSRRETDPRAAKVGASRSSLPCVSDGVGHHHIVEHMLRICGDYVGLRAIGVLLTYAVTAEDSEGTVFKKLVDLLAFLCAEDALLFESNLRKVLAVCHPVHVAPVVISVLHQRTVSSSVLKLCMHHVAVVVRGRLTGFLAIENVLGGFHECAIMALRWLSENTHDGQWRHDLCVQVMSCLKHAPLFLLCSVYTTMEERVLLSPSVQCKFLANCGIATSSSGAASNLCGDAVIRAFSSLTRSGREAKYIEEGLVHGSAALVALKRADLVLHTYKTFPELRATPHLVMAHVHNMDVSSACEALLAVARTREEGWLNIPPPVMHVIYAVCLTTGRCGSSTDVVRLYRAVVSFHNPGIIVSQCLEHVLSGMCDRIASISGRFPKEAQPCTVLEHVIPLLRAVVTCIGDDVNSDMILELIEAAINVEHFAVPLTSSILWTLQRSSSLALKELFSRVGPSTNGIPFLNYYTLCYARDRGKYETVDHLATVWHCEAEPIIKRRASLAPSYKLWKCAACGRFNSDRFNYCSCSALRNGFVVCGKCSYAQDERLSFCQSCGIVMEASTIKAAVVRRAWSCSGCGASNPARQIIFCFRCKAQLGPVAKVLKEVSEGGISGCGCPVAGASAAVGELCTPHHYCKGCGWIREAWAAANSTVWRCEGCGLLRSSLDRTCPDCPHVDCLPFAVSHRSTDTLSCGKCGFSSQNPFSERCHQCDETLSVALNEGDSAVTTTGTTGGSLMGARISVWCSNCSVIVNDATAKTCTGCGHGLHCTNAVRIAARHCSSCGNNLEPAQMGAMCSCCCGFVPPVPEEGWSVPVIRDTLKIMGDIVCDSVNYDVLARFLRKLLTSFHQDVDQNTVNETRVAVVVAIGRLHMKLSESVPYEAKARRVVALTKQLLEHIDAVCGVASQHFCDGQCRHCLGTHKPELCSFTSAQWVCDVCGGDNENVDVCRYVCHCCLSLRGVVQEESPVEVWGCPRCQRANVVFESHCIFCGVQRAVVEKEIGEESEVLPFLPARCDTCNLIYLEARCPLCHRTLPDVLQEVDGVVCLVTNKYAFIQPVGTEHPSQRVYVGETWLRKRKWTKGERVTFTASLNSQGGFRVSSVDV</sequence>
<dbReference type="PROSITE" id="PS01358">
    <property type="entry name" value="ZF_RANBP2_1"/>
    <property type="match status" value="1"/>
</dbReference>
<evidence type="ECO:0000256" key="1">
    <source>
        <dbReference type="ARBA" id="ARBA00022723"/>
    </source>
</evidence>
<protein>
    <recommendedName>
        <fullName evidence="4">RanBP2-type domain-containing protein</fullName>
    </recommendedName>
</protein>
<name>G0UUK8_TRYCI</name>